<organism evidence="1 3">
    <name type="scientific">Zancudomyces culisetae</name>
    <name type="common">Gut fungus</name>
    <name type="synonym">Smittium culisetae</name>
    <dbReference type="NCBI Taxonomy" id="1213189"/>
    <lineage>
        <taxon>Eukaryota</taxon>
        <taxon>Fungi</taxon>
        <taxon>Fungi incertae sedis</taxon>
        <taxon>Zoopagomycota</taxon>
        <taxon>Kickxellomycotina</taxon>
        <taxon>Harpellomycetes</taxon>
        <taxon>Harpellales</taxon>
        <taxon>Legeriomycetaceae</taxon>
        <taxon>Zancudomyces</taxon>
    </lineage>
</organism>
<dbReference type="OrthoDB" id="10064318at2759"/>
<sequence length="127" mass="15130">MKALIDRLKTYDRSSEAKKVEERLIGYKQQLHALTEANSSDSSQINKVTKLLNAEKSSIFEIQYEERLMKIMFFHEHERYRRYKAFYYKIYNRLVGDFVKHHTLMLNAWKQSATPASFIPSDPEDFS</sequence>
<reference evidence="3" key="2">
    <citation type="submission" date="2017-01" db="EMBL/GenBank/DDBJ databases">
        <authorList>
            <person name="Wang Y."/>
            <person name="White M."/>
            <person name="Kvist S."/>
            <person name="Moncalvo J.-M."/>
        </authorList>
    </citation>
    <scope>NUCLEOTIDE SEQUENCE [LARGE SCALE GENOMIC DNA]</scope>
    <source>
        <strain evidence="3">COL-18-3</strain>
    </source>
</reference>
<comment type="caution">
    <text evidence="1">The sequence shown here is derived from an EMBL/GenBank/DDBJ whole genome shotgun (WGS) entry which is preliminary data.</text>
</comment>
<gene>
    <name evidence="2" type="ORF">AX774_g4733</name>
    <name evidence="1" type="ORF">AX774_g4937</name>
</gene>
<name>A0A1R1PKU9_ZANCU</name>
<keyword evidence="3" id="KW-1185">Reference proteome</keyword>
<protein>
    <submittedName>
        <fullName evidence="1">Uncharacterized protein</fullName>
    </submittedName>
</protein>
<evidence type="ECO:0000313" key="1">
    <source>
        <dbReference type="EMBL" id="OMH81601.1"/>
    </source>
</evidence>
<dbReference type="Proteomes" id="UP000188320">
    <property type="component" value="Unassembled WGS sequence"/>
</dbReference>
<reference evidence="1" key="1">
    <citation type="submission" date="2017-01" db="EMBL/GenBank/DDBJ databases">
        <authorList>
            <person name="Mah S.A."/>
            <person name="Swanson W.J."/>
            <person name="Moy G.W."/>
            <person name="Vacquier V.D."/>
        </authorList>
    </citation>
    <scope>NUCLEOTIDE SEQUENCE [LARGE SCALE GENOMIC DNA]</scope>
    <source>
        <strain evidence="1">COL-18-3</strain>
    </source>
</reference>
<dbReference type="EMBL" id="LSSK01000815">
    <property type="protein sequence ID" value="OMH81806.1"/>
    <property type="molecule type" value="Genomic_DNA"/>
</dbReference>
<dbReference type="AlphaFoldDB" id="A0A1R1PKU9"/>
<evidence type="ECO:0000313" key="3">
    <source>
        <dbReference type="Proteomes" id="UP000188320"/>
    </source>
</evidence>
<accession>A0A1R1PKU9</accession>
<proteinExistence type="predicted"/>
<dbReference type="EMBL" id="LSSK01000862">
    <property type="protein sequence ID" value="OMH81601.1"/>
    <property type="molecule type" value="Genomic_DNA"/>
</dbReference>
<evidence type="ECO:0000313" key="2">
    <source>
        <dbReference type="EMBL" id="OMH81806.1"/>
    </source>
</evidence>